<dbReference type="STRING" id="60517.A0A158R9W0"/>
<organism evidence="14">
    <name type="scientific">Taenia asiatica</name>
    <name type="common">Asian tapeworm</name>
    <dbReference type="NCBI Taxonomy" id="60517"/>
    <lineage>
        <taxon>Eukaryota</taxon>
        <taxon>Metazoa</taxon>
        <taxon>Spiralia</taxon>
        <taxon>Lophotrochozoa</taxon>
        <taxon>Platyhelminthes</taxon>
        <taxon>Cestoda</taxon>
        <taxon>Eucestoda</taxon>
        <taxon>Cyclophyllidea</taxon>
        <taxon>Taeniidae</taxon>
        <taxon>Taenia</taxon>
    </lineage>
</organism>
<dbReference type="WBParaSite" id="TASK_0000788301-mRNA-1">
    <property type="protein sequence ID" value="TASK_0000788301-mRNA-1"/>
    <property type="gene ID" value="TASK_0000788301"/>
</dbReference>
<accession>A0A158R9W0</accession>
<dbReference type="SUPFAM" id="SSF51735">
    <property type="entry name" value="NAD(P)-binding Rossmann-fold domains"/>
    <property type="match status" value="1"/>
</dbReference>
<dbReference type="SUPFAM" id="SSF51197">
    <property type="entry name" value="Clavaminate synthase-like"/>
    <property type="match status" value="1"/>
</dbReference>
<dbReference type="GO" id="GO:0051213">
    <property type="term" value="F:dioxygenase activity"/>
    <property type="evidence" value="ECO:0007669"/>
    <property type="project" value="UniProtKB-KW"/>
</dbReference>
<dbReference type="EMBL" id="UYRS01018690">
    <property type="protein sequence ID" value="VDK39184.1"/>
    <property type="molecule type" value="Genomic_DNA"/>
</dbReference>
<evidence type="ECO:0000256" key="4">
    <source>
        <dbReference type="ARBA" id="ARBA00022964"/>
    </source>
</evidence>
<keyword evidence="9" id="KW-0539">Nucleus</keyword>
<evidence type="ECO:0000256" key="8">
    <source>
        <dbReference type="ARBA" id="ARBA00023163"/>
    </source>
</evidence>
<dbReference type="InterPro" id="IPR003347">
    <property type="entry name" value="JmjC_dom"/>
</dbReference>
<dbReference type="InterPro" id="IPR036291">
    <property type="entry name" value="NAD(P)-bd_dom_sf"/>
</dbReference>
<feature type="domain" description="JmjC" evidence="11">
    <location>
        <begin position="408"/>
        <end position="577"/>
    </location>
</feature>
<dbReference type="Pfam" id="PF02373">
    <property type="entry name" value="JmjC"/>
    <property type="match status" value="1"/>
</dbReference>
<keyword evidence="6" id="KW-0408">Iron</keyword>
<evidence type="ECO:0000256" key="6">
    <source>
        <dbReference type="ARBA" id="ARBA00023004"/>
    </source>
</evidence>
<name>A0A158R9W0_TAEAS</name>
<evidence type="ECO:0000256" key="2">
    <source>
        <dbReference type="ARBA" id="ARBA00022723"/>
    </source>
</evidence>
<dbReference type="PROSITE" id="PS51184">
    <property type="entry name" value="JMJC"/>
    <property type="match status" value="1"/>
</dbReference>
<dbReference type="InterPro" id="IPR002347">
    <property type="entry name" value="SDR_fam"/>
</dbReference>
<evidence type="ECO:0000256" key="10">
    <source>
        <dbReference type="SAM" id="MobiDB-lite"/>
    </source>
</evidence>
<comment type="subcellular location">
    <subcellularLocation>
        <location evidence="1">Nucleus</location>
    </subcellularLocation>
</comment>
<keyword evidence="3" id="KW-0156">Chromatin regulator</keyword>
<dbReference type="Gene3D" id="3.40.50.720">
    <property type="entry name" value="NAD(P)-binding Rossmann-like Domain"/>
    <property type="match status" value="1"/>
</dbReference>
<dbReference type="PANTHER" id="PTHR23123">
    <property type="entry name" value="PHD/F-BOX CONTAINING PROTEIN"/>
    <property type="match status" value="1"/>
</dbReference>
<dbReference type="AlphaFoldDB" id="A0A158R9W0"/>
<reference evidence="14" key="1">
    <citation type="submission" date="2016-04" db="UniProtKB">
        <authorList>
            <consortium name="WormBaseParasite"/>
        </authorList>
    </citation>
    <scope>IDENTIFICATION</scope>
</reference>
<dbReference type="GO" id="GO:0006325">
    <property type="term" value="P:chromatin organization"/>
    <property type="evidence" value="ECO:0007669"/>
    <property type="project" value="UniProtKB-KW"/>
</dbReference>
<keyword evidence="7" id="KW-0805">Transcription regulation</keyword>
<sequence>MVPTTGSIGLALAGEALRRGPARLTLIARNVTRLAEARATLINAYGTACDLRTISLDVTAPYEEIRQSLVVTHNVGTVDVLFNCAGAALARTFEMSPPEVFDHLMRLNYLGAVHVTKALLPAMLSPEGVGEGNGGSVSQRRIAFVSSLASLVPIYGFSAYAAAKAAITTFADILQQELEDVGPAVTVVFPPDTDTPGLQAENVGKPVTTRAISEAGGLESPAAVAASAMHDVLLGRKRSLLGVTGRALSWATAGVSRAQQDCPLPLPPPFVAVLEVLLAPLFKVTLFGFAYWCRACILWHSRKGGSSSSKCYPEPFVDYKRGEEVNGFNLENDGFQKPIVISDKAGLRMKVPPSNFTLHDVVRLTDPTISIDVIDVALQSDMRLSLGEFVQRFYAKPRGRILNVLSFEYSRTKLGRCTRPPHVVKELSLVDNCWSEPSDEDEELSPTSSEKPHVKKYCLMSMAGAYTDFHIDFGGSSVWYHVLWGEKIFYVTPPRRSYLDAYWRWNGLFDNRRVFYPDTHKPQIPVARLHLKAGETVLLPSGWIHAVYTPTDSLVFGGNFLTLFSIPLQLHVYRMEVSQETEERFLFPSFEKLHWYAADVILGRLTNYLYSGQEPPPYLLKAAHALVAPLRQWYELRKGLPKGERNYHLPPRAYLQYAYPTLVTKLEDLIQSFLLKPSPDQDKKARCSLPGTSRQRSPSTDDQSGSTDPQVSESRWVHFRAGSGPIALSGVNILLILRFFFLSDTPLHPTDEVVKPKKRGKALRMKCSMHYLNFEAVGLLTTTMFSPSPPRQRRLGLGGGRRGEGEGLPKLLKKPRILIPRGAHHPVSCLDMMTRHWYVRESGRS</sequence>
<keyword evidence="2" id="KW-0479">Metal-binding</keyword>
<dbReference type="Gene3D" id="2.60.120.650">
    <property type="entry name" value="Cupin"/>
    <property type="match status" value="1"/>
</dbReference>
<evidence type="ECO:0000313" key="12">
    <source>
        <dbReference type="EMBL" id="VDK39184.1"/>
    </source>
</evidence>
<evidence type="ECO:0000313" key="13">
    <source>
        <dbReference type="Proteomes" id="UP000282613"/>
    </source>
</evidence>
<evidence type="ECO:0000313" key="14">
    <source>
        <dbReference type="WBParaSite" id="TASK_0000788301-mRNA-1"/>
    </source>
</evidence>
<gene>
    <name evidence="12" type="ORF">TASK_LOCUS7884</name>
</gene>
<keyword evidence="4" id="KW-0223">Dioxygenase</keyword>
<dbReference type="Pfam" id="PF00106">
    <property type="entry name" value="adh_short"/>
    <property type="match status" value="1"/>
</dbReference>
<dbReference type="Proteomes" id="UP000282613">
    <property type="component" value="Unassembled WGS sequence"/>
</dbReference>
<protein>
    <submittedName>
        <fullName evidence="14">JmjC domain-containing protein</fullName>
    </submittedName>
</protein>
<dbReference type="GO" id="GO:0005634">
    <property type="term" value="C:nucleus"/>
    <property type="evidence" value="ECO:0007669"/>
    <property type="project" value="UniProtKB-SubCell"/>
</dbReference>
<dbReference type="InterPro" id="IPR050690">
    <property type="entry name" value="JHDM1_Histone_Demethylase"/>
</dbReference>
<dbReference type="InterPro" id="IPR041070">
    <property type="entry name" value="JHD"/>
</dbReference>
<evidence type="ECO:0000259" key="11">
    <source>
        <dbReference type="PROSITE" id="PS51184"/>
    </source>
</evidence>
<keyword evidence="8" id="KW-0804">Transcription</keyword>
<keyword evidence="13" id="KW-1185">Reference proteome</keyword>
<dbReference type="GO" id="GO:0046872">
    <property type="term" value="F:metal ion binding"/>
    <property type="evidence" value="ECO:0007669"/>
    <property type="project" value="UniProtKB-KW"/>
</dbReference>
<reference evidence="12 13" key="2">
    <citation type="submission" date="2018-11" db="EMBL/GenBank/DDBJ databases">
        <authorList>
            <consortium name="Pathogen Informatics"/>
        </authorList>
    </citation>
    <scope>NUCLEOTIDE SEQUENCE [LARGE SCALE GENOMIC DNA]</scope>
</reference>
<evidence type="ECO:0000256" key="3">
    <source>
        <dbReference type="ARBA" id="ARBA00022853"/>
    </source>
</evidence>
<dbReference type="SMART" id="SM00558">
    <property type="entry name" value="JmjC"/>
    <property type="match status" value="1"/>
</dbReference>
<dbReference type="Pfam" id="PF17811">
    <property type="entry name" value="JHD"/>
    <property type="match status" value="1"/>
</dbReference>
<evidence type="ECO:0000256" key="5">
    <source>
        <dbReference type="ARBA" id="ARBA00023002"/>
    </source>
</evidence>
<dbReference type="Gene3D" id="1.20.58.1360">
    <property type="match status" value="1"/>
</dbReference>
<evidence type="ECO:0000256" key="1">
    <source>
        <dbReference type="ARBA" id="ARBA00004123"/>
    </source>
</evidence>
<evidence type="ECO:0000256" key="9">
    <source>
        <dbReference type="ARBA" id="ARBA00023242"/>
    </source>
</evidence>
<evidence type="ECO:0000256" key="7">
    <source>
        <dbReference type="ARBA" id="ARBA00023015"/>
    </source>
</evidence>
<feature type="region of interest" description="Disordered" evidence="10">
    <location>
        <begin position="679"/>
        <end position="713"/>
    </location>
</feature>
<feature type="region of interest" description="Disordered" evidence="10">
    <location>
        <begin position="788"/>
        <end position="808"/>
    </location>
</feature>
<feature type="compositionally biased region" description="Polar residues" evidence="10">
    <location>
        <begin position="690"/>
        <end position="713"/>
    </location>
</feature>
<dbReference type="OrthoDB" id="5876800at2759"/>
<dbReference type="PROSITE" id="PS00061">
    <property type="entry name" value="ADH_SHORT"/>
    <property type="match status" value="1"/>
</dbReference>
<proteinExistence type="predicted"/>
<dbReference type="InterPro" id="IPR020904">
    <property type="entry name" value="Sc_DH/Rdtase_CS"/>
</dbReference>
<keyword evidence="5" id="KW-0560">Oxidoreductase</keyword>